<dbReference type="InterPro" id="IPR013108">
    <property type="entry name" value="Amidohydro_3"/>
</dbReference>
<sequence>MKTVLKTALYLAISIVSVETFAQSQQADMIVLNADIRTSNPAQPKAQAFAIKDGKFFAVGNNTFIKNMASKETQVVDAKGKTILPGLTDAHTHLLGGLELWEGVDLYGITDRQQWFKLIAKRDKELPKGAWLTGGRWDTSILKDSAMPTKQELDAIIPDRPVVLQDIDFHTVWVNSKTLQLLGIDENTPVPQGGEIIKDPKTGKLTGIFKETAATQLILNNPKYIKALPSGEAALATLKKVVAHFNSLGITSVHDMWNELSDVYPSILNSNQPLPIRVNFGLMAETREGLATEAQFQAYSNQRNTLNQRFQQKEQQWHQGPQFRFGYIKYFVDGTLLNYTAALNAPYADRHNFNVEPVANQAQLNSLVKKANDVGFPVAIHAIGDRSVDMALNAIENSPSHKKLLNRIEHIEVMSKEAMPRFAQIGVVASMQPDHAISGNYQESRLGEKRLPYSYAWQSLLSSGATLVLGSDWPTAPENPMLQLSDAVFREYKGKTRYSDNALNLDEALYAYTQAPANVAGWGNEIGSISVGKWADFIILQDTMRTPLNKNIKDWKVIQTWFSGKKVYDQKINHQ</sequence>
<dbReference type="AlphaFoldDB" id="R8YMS1"/>
<keyword evidence="1" id="KW-0732">Signal</keyword>
<protein>
    <recommendedName>
        <fullName evidence="2">Amidohydrolase 3 domain-containing protein</fullName>
    </recommendedName>
</protein>
<dbReference type="Gene3D" id="2.30.40.10">
    <property type="entry name" value="Urease, subunit C, domain 1"/>
    <property type="match status" value="1"/>
</dbReference>
<dbReference type="PATRIC" id="fig|1217691.3.peg.830"/>
<dbReference type="Gene3D" id="3.20.20.140">
    <property type="entry name" value="Metal-dependent hydrolases"/>
    <property type="match status" value="1"/>
</dbReference>
<evidence type="ECO:0000256" key="1">
    <source>
        <dbReference type="SAM" id="SignalP"/>
    </source>
</evidence>
<evidence type="ECO:0000313" key="3">
    <source>
        <dbReference type="EMBL" id="EOQ70549.1"/>
    </source>
</evidence>
<dbReference type="HOGENOM" id="CLU_009942_6_1_6"/>
<dbReference type="InterPro" id="IPR011059">
    <property type="entry name" value="Metal-dep_hydrolase_composite"/>
</dbReference>
<reference evidence="3 4" key="1">
    <citation type="submission" date="2013-02" db="EMBL/GenBank/DDBJ databases">
        <title>The Genome Sequence of Acinetobacter sp. ANC 4050.</title>
        <authorList>
            <consortium name="The Broad Institute Genome Sequencing Platform"/>
            <consortium name="The Broad Institute Genome Sequencing Center for Infectious Disease"/>
            <person name="Cerqueira G."/>
            <person name="Feldgarden M."/>
            <person name="Courvalin P."/>
            <person name="Perichon B."/>
            <person name="Grillot-Courvalin C."/>
            <person name="Clermont D."/>
            <person name="Rocha E."/>
            <person name="Yoon E.-J."/>
            <person name="Nemec A."/>
            <person name="Walker B."/>
            <person name="Young S.K."/>
            <person name="Zeng Q."/>
            <person name="Gargeya S."/>
            <person name="Fitzgerald M."/>
            <person name="Haas B."/>
            <person name="Abouelleil A."/>
            <person name="Alvarado L."/>
            <person name="Arachchi H.M."/>
            <person name="Berlin A.M."/>
            <person name="Chapman S.B."/>
            <person name="Dewar J."/>
            <person name="Goldberg J."/>
            <person name="Griggs A."/>
            <person name="Gujja S."/>
            <person name="Hansen M."/>
            <person name="Howarth C."/>
            <person name="Imamovic A."/>
            <person name="Larimer J."/>
            <person name="McCowan C."/>
            <person name="Murphy C."/>
            <person name="Neiman D."/>
            <person name="Pearson M."/>
            <person name="Priest M."/>
            <person name="Roberts A."/>
            <person name="Saif S."/>
            <person name="Shea T."/>
            <person name="Sisk P."/>
            <person name="Sykes S."/>
            <person name="Wortman J."/>
            <person name="Nusbaum C."/>
            <person name="Birren B."/>
        </authorList>
    </citation>
    <scope>NUCLEOTIDE SEQUENCE [LARGE SCALE GENOMIC DNA]</scope>
    <source>
        <strain evidence="3 4">ANC 4050</strain>
    </source>
</reference>
<dbReference type="Proteomes" id="UP000014024">
    <property type="component" value="Unassembled WGS sequence"/>
</dbReference>
<dbReference type="Pfam" id="PF07969">
    <property type="entry name" value="Amidohydro_3"/>
    <property type="match status" value="1"/>
</dbReference>
<feature type="chain" id="PRO_5004469532" description="Amidohydrolase 3 domain-containing protein" evidence="1">
    <location>
        <begin position="23"/>
        <end position="575"/>
    </location>
</feature>
<dbReference type="SUPFAM" id="SSF51556">
    <property type="entry name" value="Metallo-dependent hydrolases"/>
    <property type="match status" value="1"/>
</dbReference>
<dbReference type="InterPro" id="IPR033932">
    <property type="entry name" value="YtcJ-like"/>
</dbReference>
<feature type="domain" description="Amidohydrolase 3" evidence="2">
    <location>
        <begin position="74"/>
        <end position="568"/>
    </location>
</feature>
<dbReference type="Gene3D" id="3.10.310.70">
    <property type="match status" value="1"/>
</dbReference>
<gene>
    <name evidence="3" type="ORF">F931_00840</name>
</gene>
<dbReference type="SUPFAM" id="SSF51338">
    <property type="entry name" value="Composite domain of metallo-dependent hydrolases"/>
    <property type="match status" value="1"/>
</dbReference>
<proteinExistence type="predicted"/>
<dbReference type="PANTHER" id="PTHR22642">
    <property type="entry name" value="IMIDAZOLONEPROPIONASE"/>
    <property type="match status" value="1"/>
</dbReference>
<dbReference type="RefSeq" id="WP_016140910.1">
    <property type="nucleotide sequence ID" value="NZ_KB976987.1"/>
</dbReference>
<evidence type="ECO:0000259" key="2">
    <source>
        <dbReference type="Pfam" id="PF07969"/>
    </source>
</evidence>
<dbReference type="GO" id="GO:0016810">
    <property type="term" value="F:hydrolase activity, acting on carbon-nitrogen (but not peptide) bonds"/>
    <property type="evidence" value="ECO:0007669"/>
    <property type="project" value="InterPro"/>
</dbReference>
<dbReference type="PANTHER" id="PTHR22642:SF2">
    <property type="entry name" value="PROTEIN LONG AFTER FAR-RED 3"/>
    <property type="match status" value="1"/>
</dbReference>
<name>R8YMS1_ACIPI</name>
<feature type="signal peptide" evidence="1">
    <location>
        <begin position="1"/>
        <end position="22"/>
    </location>
</feature>
<dbReference type="EMBL" id="APQM01000003">
    <property type="protein sequence ID" value="EOQ70549.1"/>
    <property type="molecule type" value="Genomic_DNA"/>
</dbReference>
<evidence type="ECO:0000313" key="4">
    <source>
        <dbReference type="Proteomes" id="UP000014024"/>
    </source>
</evidence>
<dbReference type="CDD" id="cd01300">
    <property type="entry name" value="YtcJ_like"/>
    <property type="match status" value="1"/>
</dbReference>
<comment type="caution">
    <text evidence="3">The sequence shown here is derived from an EMBL/GenBank/DDBJ whole genome shotgun (WGS) entry which is preliminary data.</text>
</comment>
<accession>R8YMS1</accession>
<organism evidence="3 4">
    <name type="scientific">Acinetobacter pittii ANC 4050</name>
    <dbReference type="NCBI Taxonomy" id="1217691"/>
    <lineage>
        <taxon>Bacteria</taxon>
        <taxon>Pseudomonadati</taxon>
        <taxon>Pseudomonadota</taxon>
        <taxon>Gammaproteobacteria</taxon>
        <taxon>Moraxellales</taxon>
        <taxon>Moraxellaceae</taxon>
        <taxon>Acinetobacter</taxon>
        <taxon>Acinetobacter calcoaceticus/baumannii complex</taxon>
    </lineage>
</organism>
<dbReference type="InterPro" id="IPR032466">
    <property type="entry name" value="Metal_Hydrolase"/>
</dbReference>